<dbReference type="OrthoDB" id="515304at2759"/>
<comment type="caution">
    <text evidence="2">The sequence shown here is derived from an EMBL/GenBank/DDBJ whole genome shotgun (WGS) entry which is preliminary data.</text>
</comment>
<protein>
    <submittedName>
        <fullName evidence="2">Uncharacterized protein</fullName>
    </submittedName>
</protein>
<reference evidence="2" key="2">
    <citation type="submission" date="2020-11" db="EMBL/GenBank/DDBJ databases">
        <authorList>
            <person name="Cecchin M."/>
            <person name="Marcolungo L."/>
            <person name="Rossato M."/>
            <person name="Girolomoni L."/>
            <person name="Cosentino E."/>
            <person name="Cuine S."/>
            <person name="Li-Beisson Y."/>
            <person name="Delledonne M."/>
            <person name="Ballottari M."/>
        </authorList>
    </citation>
    <scope>NUCLEOTIDE SEQUENCE</scope>
    <source>
        <strain evidence="2">211/11P</strain>
        <tissue evidence="2">Whole cell</tissue>
    </source>
</reference>
<dbReference type="EMBL" id="SIDB01000002">
    <property type="protein sequence ID" value="KAI3436220.1"/>
    <property type="molecule type" value="Genomic_DNA"/>
</dbReference>
<name>A0A9D4TWJ1_CHLVU</name>
<keyword evidence="3" id="KW-1185">Reference proteome</keyword>
<evidence type="ECO:0000256" key="1">
    <source>
        <dbReference type="SAM" id="MobiDB-lite"/>
    </source>
</evidence>
<feature type="region of interest" description="Disordered" evidence="1">
    <location>
        <begin position="157"/>
        <end position="184"/>
    </location>
</feature>
<sequence>MVAAAVAQSQAFAASRVAARQPRAQRTVRVAAVHQTEAAPAAPLRFLAAGLAAAAVTLSIPTAAEAGVVLVQPQVKNFVTDTPAAKAPANSSPAAKKAAAYKEESSSAGGLSFEAFRPLVLPASLLAIAGGGIVASKLDPEFAELFSREWSAKDNNITGTGYETTPGLKDTPFYGGSNTNGIDIKRASEPTKTRKRMNEMPNEKKNFFGIGSDTPGTQLGVKASGTTKTRKRMNELPNEKKNFFGIR</sequence>
<organism evidence="2 3">
    <name type="scientific">Chlorella vulgaris</name>
    <name type="common">Green alga</name>
    <dbReference type="NCBI Taxonomy" id="3077"/>
    <lineage>
        <taxon>Eukaryota</taxon>
        <taxon>Viridiplantae</taxon>
        <taxon>Chlorophyta</taxon>
        <taxon>core chlorophytes</taxon>
        <taxon>Trebouxiophyceae</taxon>
        <taxon>Chlorellales</taxon>
        <taxon>Chlorellaceae</taxon>
        <taxon>Chlorella clade</taxon>
        <taxon>Chlorella</taxon>
    </lineage>
</organism>
<evidence type="ECO:0000313" key="2">
    <source>
        <dbReference type="EMBL" id="KAI3436220.1"/>
    </source>
</evidence>
<evidence type="ECO:0000313" key="3">
    <source>
        <dbReference type="Proteomes" id="UP001055712"/>
    </source>
</evidence>
<reference evidence="2" key="1">
    <citation type="journal article" date="2019" name="Plant J.">
        <title>Chlorella vulgaris genome assembly and annotation reveals the molecular basis for metabolic acclimation to high light conditions.</title>
        <authorList>
            <person name="Cecchin M."/>
            <person name="Marcolungo L."/>
            <person name="Rossato M."/>
            <person name="Girolomoni L."/>
            <person name="Cosentino E."/>
            <person name="Cuine S."/>
            <person name="Li-Beisson Y."/>
            <person name="Delledonne M."/>
            <person name="Ballottari M."/>
        </authorList>
    </citation>
    <scope>NUCLEOTIDE SEQUENCE</scope>
    <source>
        <strain evidence="2">211/11P</strain>
    </source>
</reference>
<feature type="region of interest" description="Disordered" evidence="1">
    <location>
        <begin position="207"/>
        <end position="232"/>
    </location>
</feature>
<dbReference type="Proteomes" id="UP001055712">
    <property type="component" value="Unassembled WGS sequence"/>
</dbReference>
<accession>A0A9D4TWJ1</accession>
<proteinExistence type="predicted"/>
<gene>
    <name evidence="2" type="ORF">D9Q98_002274</name>
</gene>
<dbReference type="AlphaFoldDB" id="A0A9D4TWJ1"/>